<keyword evidence="3 6" id="KW-0812">Transmembrane</keyword>
<feature type="transmembrane region" description="Helical" evidence="6">
    <location>
        <begin position="175"/>
        <end position="193"/>
    </location>
</feature>
<feature type="transmembrane region" description="Helical" evidence="6">
    <location>
        <begin position="121"/>
        <end position="141"/>
    </location>
</feature>
<dbReference type="GO" id="GO:0016020">
    <property type="term" value="C:membrane"/>
    <property type="evidence" value="ECO:0007669"/>
    <property type="project" value="UniProtKB-SubCell"/>
</dbReference>
<dbReference type="Proteomes" id="UP000557193">
    <property type="component" value="Unassembled WGS sequence"/>
</dbReference>
<feature type="transmembrane region" description="Helical" evidence="6">
    <location>
        <begin position="214"/>
        <end position="236"/>
    </location>
</feature>
<gene>
    <name evidence="7" type="ORF">HNP49_002563</name>
</gene>
<evidence type="ECO:0000313" key="8">
    <source>
        <dbReference type="Proteomes" id="UP000557193"/>
    </source>
</evidence>
<feature type="transmembrane region" description="Helical" evidence="6">
    <location>
        <begin position="95"/>
        <end position="115"/>
    </location>
</feature>
<keyword evidence="4 6" id="KW-1133">Transmembrane helix</keyword>
<feature type="transmembrane region" description="Helical" evidence="6">
    <location>
        <begin position="148"/>
        <end position="169"/>
    </location>
</feature>
<evidence type="ECO:0000256" key="2">
    <source>
        <dbReference type="ARBA" id="ARBA00022475"/>
    </source>
</evidence>
<organism evidence="7 8">
    <name type="scientific">Pseudomonas fluvialis</name>
    <dbReference type="NCBI Taxonomy" id="1793966"/>
    <lineage>
        <taxon>Bacteria</taxon>
        <taxon>Pseudomonadati</taxon>
        <taxon>Pseudomonadota</taxon>
        <taxon>Gammaproteobacteria</taxon>
        <taxon>Pseudomonadales</taxon>
        <taxon>Pseudomonadaceae</taxon>
        <taxon>Pseudomonas</taxon>
    </lineage>
</organism>
<dbReference type="GO" id="GO:0016765">
    <property type="term" value="F:transferase activity, transferring alkyl or aryl (other than methyl) groups"/>
    <property type="evidence" value="ECO:0007669"/>
    <property type="project" value="InterPro"/>
</dbReference>
<reference evidence="7 8" key="1">
    <citation type="submission" date="2020-08" db="EMBL/GenBank/DDBJ databases">
        <title>Functional genomics of gut bacteria from endangered species of beetles.</title>
        <authorList>
            <person name="Carlos-Shanley C."/>
        </authorList>
    </citation>
    <scope>NUCLEOTIDE SEQUENCE [LARGE SCALE GENOMIC DNA]</scope>
    <source>
        <strain evidence="7 8">S00202</strain>
    </source>
</reference>
<feature type="transmembrane region" description="Helical" evidence="6">
    <location>
        <begin position="27"/>
        <end position="47"/>
    </location>
</feature>
<dbReference type="AlphaFoldDB" id="A0A7X0EVA9"/>
<feature type="transmembrane region" description="Helical" evidence="6">
    <location>
        <begin position="53"/>
        <end position="74"/>
    </location>
</feature>
<evidence type="ECO:0000256" key="3">
    <source>
        <dbReference type="ARBA" id="ARBA00022692"/>
    </source>
</evidence>
<evidence type="ECO:0000256" key="1">
    <source>
        <dbReference type="ARBA" id="ARBA00004141"/>
    </source>
</evidence>
<proteinExistence type="predicted"/>
<dbReference type="InterPro" id="IPR044878">
    <property type="entry name" value="UbiA_sf"/>
</dbReference>
<sequence>MIATAGLRPQSVRQLLRLLSSIRFDEVLVLQGAPLMGVLLALGSLSVQDCIRAFVFAFGSLCLVGHVFVINDWAGIDGDLRDPHRAAQTFASRGVSRAAVGFLAVALLGMTLLLFSLLGPVSLTLAIAILVLSTLYSAPSIHMKGRPVLGSCLHLVGGTLHFLLGYATFSAVDERGIVIGCFFGLIFAAGHLMHEARGYDGDRLNGIRTNAVAFGRAQSFVAGIILFTGAYALLIALALSGLLPRMLVFVVGFLLLHLHASLRAWRAGLSFESLLKYQKIYRLLYGLIGTMLAGSVLLERVS</sequence>
<dbReference type="Gene3D" id="1.10.357.140">
    <property type="entry name" value="UbiA prenyltransferase"/>
    <property type="match status" value="1"/>
</dbReference>
<protein>
    <submittedName>
        <fullName evidence="7">4-hydroxybenzoate polyprenyltransferase</fullName>
    </submittedName>
</protein>
<evidence type="ECO:0000313" key="7">
    <source>
        <dbReference type="EMBL" id="MBB6342381.1"/>
    </source>
</evidence>
<comment type="caution">
    <text evidence="7">The sequence shown here is derived from an EMBL/GenBank/DDBJ whole genome shotgun (WGS) entry which is preliminary data.</text>
</comment>
<keyword evidence="5 6" id="KW-0472">Membrane</keyword>
<keyword evidence="7" id="KW-0808">Transferase</keyword>
<evidence type="ECO:0000256" key="6">
    <source>
        <dbReference type="SAM" id="Phobius"/>
    </source>
</evidence>
<feature type="transmembrane region" description="Helical" evidence="6">
    <location>
        <begin position="242"/>
        <end position="260"/>
    </location>
</feature>
<name>A0A7X0EVA9_9PSED</name>
<keyword evidence="8" id="KW-1185">Reference proteome</keyword>
<dbReference type="Pfam" id="PF01040">
    <property type="entry name" value="UbiA"/>
    <property type="match status" value="1"/>
</dbReference>
<dbReference type="EMBL" id="JACHLL010000004">
    <property type="protein sequence ID" value="MBB6342381.1"/>
    <property type="molecule type" value="Genomic_DNA"/>
</dbReference>
<comment type="subcellular location">
    <subcellularLocation>
        <location evidence="1">Membrane</location>
        <topology evidence="1">Multi-pass membrane protein</topology>
    </subcellularLocation>
</comment>
<dbReference type="PANTHER" id="PTHR42723">
    <property type="entry name" value="CHLOROPHYLL SYNTHASE"/>
    <property type="match status" value="1"/>
</dbReference>
<dbReference type="RefSeq" id="WP_184683812.1">
    <property type="nucleotide sequence ID" value="NZ_JACHLL010000004.1"/>
</dbReference>
<keyword evidence="2" id="KW-1003">Cell membrane</keyword>
<dbReference type="PANTHER" id="PTHR42723:SF1">
    <property type="entry name" value="CHLOROPHYLL SYNTHASE, CHLOROPLASTIC"/>
    <property type="match status" value="1"/>
</dbReference>
<evidence type="ECO:0000256" key="5">
    <source>
        <dbReference type="ARBA" id="ARBA00023136"/>
    </source>
</evidence>
<dbReference type="InterPro" id="IPR000537">
    <property type="entry name" value="UbiA_prenyltransferase"/>
</dbReference>
<feature type="transmembrane region" description="Helical" evidence="6">
    <location>
        <begin position="280"/>
        <end position="298"/>
    </location>
</feature>
<evidence type="ECO:0000256" key="4">
    <source>
        <dbReference type="ARBA" id="ARBA00022989"/>
    </source>
</evidence>
<dbReference type="InterPro" id="IPR050475">
    <property type="entry name" value="Prenyltransferase_related"/>
</dbReference>
<accession>A0A7X0EVA9</accession>